<dbReference type="RefSeq" id="WP_109608634.1">
    <property type="nucleotide sequence ID" value="NZ_QGHA01000005.1"/>
</dbReference>
<evidence type="ECO:0000256" key="1">
    <source>
        <dbReference type="PIRSR" id="PIRSR602481-1"/>
    </source>
</evidence>
<name>A0A316HQU1_9SPHI</name>
<gene>
    <name evidence="3" type="ORF">LX99_03053</name>
</gene>
<dbReference type="GO" id="GO:0003700">
    <property type="term" value="F:DNA-binding transcription factor activity"/>
    <property type="evidence" value="ECO:0007669"/>
    <property type="project" value="InterPro"/>
</dbReference>
<keyword evidence="4" id="KW-1185">Reference proteome</keyword>
<dbReference type="InterPro" id="IPR036388">
    <property type="entry name" value="WH-like_DNA-bd_sf"/>
</dbReference>
<keyword evidence="1" id="KW-0479">Metal-binding</keyword>
<evidence type="ECO:0000313" key="4">
    <source>
        <dbReference type="Proteomes" id="UP000245678"/>
    </source>
</evidence>
<feature type="binding site" evidence="1">
    <location>
        <position position="137"/>
    </location>
    <ligand>
        <name>Zn(2+)</name>
        <dbReference type="ChEBI" id="CHEBI:29105"/>
    </ligand>
</feature>
<protein>
    <submittedName>
        <fullName evidence="3">Fur family ferric uptake transcriptional regulator</fullName>
    </submittedName>
</protein>
<dbReference type="GO" id="GO:0008270">
    <property type="term" value="F:zinc ion binding"/>
    <property type="evidence" value="ECO:0007669"/>
    <property type="project" value="TreeGrafter"/>
</dbReference>
<dbReference type="Pfam" id="PF01475">
    <property type="entry name" value="FUR"/>
    <property type="match status" value="1"/>
</dbReference>
<keyword evidence="2" id="KW-0408">Iron</keyword>
<organism evidence="3 4">
    <name type="scientific">Mucilaginibacter oryzae</name>
    <dbReference type="NCBI Taxonomy" id="468058"/>
    <lineage>
        <taxon>Bacteria</taxon>
        <taxon>Pseudomonadati</taxon>
        <taxon>Bacteroidota</taxon>
        <taxon>Sphingobacteriia</taxon>
        <taxon>Sphingobacteriales</taxon>
        <taxon>Sphingobacteriaceae</taxon>
        <taxon>Mucilaginibacter</taxon>
    </lineage>
</organism>
<reference evidence="3 4" key="1">
    <citation type="submission" date="2018-05" db="EMBL/GenBank/DDBJ databases">
        <title>Genomic Encyclopedia of Archaeal and Bacterial Type Strains, Phase II (KMG-II): from individual species to whole genera.</title>
        <authorList>
            <person name="Goeker M."/>
        </authorList>
    </citation>
    <scope>NUCLEOTIDE SEQUENCE [LARGE SCALE GENOMIC DNA]</scope>
    <source>
        <strain evidence="3 4">DSM 19975</strain>
    </source>
</reference>
<dbReference type="EMBL" id="QGHA01000005">
    <property type="protein sequence ID" value="PWK77242.1"/>
    <property type="molecule type" value="Genomic_DNA"/>
</dbReference>
<comment type="caution">
    <text evidence="3">The sequence shown here is derived from an EMBL/GenBank/DDBJ whole genome shotgun (WGS) entry which is preliminary data.</text>
</comment>
<dbReference type="GO" id="GO:0045892">
    <property type="term" value="P:negative regulation of DNA-templated transcription"/>
    <property type="evidence" value="ECO:0007669"/>
    <property type="project" value="TreeGrafter"/>
</dbReference>
<dbReference type="GO" id="GO:0000976">
    <property type="term" value="F:transcription cis-regulatory region binding"/>
    <property type="evidence" value="ECO:0007669"/>
    <property type="project" value="TreeGrafter"/>
</dbReference>
<feature type="binding site" evidence="2">
    <location>
        <position position="91"/>
    </location>
    <ligand>
        <name>Fe cation</name>
        <dbReference type="ChEBI" id="CHEBI:24875"/>
    </ligand>
</feature>
<comment type="cofactor">
    <cofactor evidence="1">
        <name>Zn(2+)</name>
        <dbReference type="ChEBI" id="CHEBI:29105"/>
    </cofactor>
    <text evidence="1">Binds 1 zinc ion per subunit.</text>
</comment>
<dbReference type="SUPFAM" id="SSF46785">
    <property type="entry name" value="Winged helix' DNA-binding domain"/>
    <property type="match status" value="1"/>
</dbReference>
<dbReference type="InterPro" id="IPR036390">
    <property type="entry name" value="WH_DNA-bd_sf"/>
</dbReference>
<dbReference type="Gene3D" id="1.10.10.10">
    <property type="entry name" value="Winged helix-like DNA-binding domain superfamily/Winged helix DNA-binding domain"/>
    <property type="match status" value="1"/>
</dbReference>
<sequence>MGKDFTGLLQKNHLHVTAPRLSVLELIDSRESATSQPYLEKNINQGVDRVTLYRILKTFEEKGILHKVIDANGTANYAMCSEDCREGHHHDEHVHFNCTNCQQLYCLRDFELPPLKLPPGYTAENINMLISGVCEHCKGSI</sequence>
<evidence type="ECO:0000256" key="2">
    <source>
        <dbReference type="PIRSR" id="PIRSR602481-2"/>
    </source>
</evidence>
<dbReference type="GO" id="GO:1900376">
    <property type="term" value="P:regulation of secondary metabolite biosynthetic process"/>
    <property type="evidence" value="ECO:0007669"/>
    <property type="project" value="TreeGrafter"/>
</dbReference>
<dbReference type="PANTHER" id="PTHR33202">
    <property type="entry name" value="ZINC UPTAKE REGULATION PROTEIN"/>
    <property type="match status" value="1"/>
</dbReference>
<dbReference type="PANTHER" id="PTHR33202:SF22">
    <property type="entry name" value="HYDROGEN PEROXIDE SENSITIVE REPRESSOR"/>
    <property type="match status" value="1"/>
</dbReference>
<feature type="binding site" evidence="1">
    <location>
        <position position="134"/>
    </location>
    <ligand>
        <name>Zn(2+)</name>
        <dbReference type="ChEBI" id="CHEBI:29105"/>
    </ligand>
</feature>
<dbReference type="Proteomes" id="UP000245678">
    <property type="component" value="Unassembled WGS sequence"/>
</dbReference>
<dbReference type="InterPro" id="IPR002481">
    <property type="entry name" value="FUR"/>
</dbReference>
<feature type="binding site" evidence="1">
    <location>
        <position position="98"/>
    </location>
    <ligand>
        <name>Zn(2+)</name>
        <dbReference type="ChEBI" id="CHEBI:29105"/>
    </ligand>
</feature>
<comment type="cofactor">
    <cofactor evidence="2">
        <name>Mn(2+)</name>
        <dbReference type="ChEBI" id="CHEBI:29035"/>
    </cofactor>
    <cofactor evidence="2">
        <name>Fe(2+)</name>
        <dbReference type="ChEBI" id="CHEBI:29033"/>
    </cofactor>
    <text evidence="2">Binds 1 Mn(2+) or Fe(2+) ion per subunit.</text>
</comment>
<feature type="binding site" evidence="1">
    <location>
        <position position="101"/>
    </location>
    <ligand>
        <name>Zn(2+)</name>
        <dbReference type="ChEBI" id="CHEBI:29105"/>
    </ligand>
</feature>
<evidence type="ECO:0000313" key="3">
    <source>
        <dbReference type="EMBL" id="PWK77242.1"/>
    </source>
</evidence>
<proteinExistence type="predicted"/>
<feature type="binding site" evidence="2">
    <location>
        <position position="89"/>
    </location>
    <ligand>
        <name>Fe cation</name>
        <dbReference type="ChEBI" id="CHEBI:24875"/>
    </ligand>
</feature>
<keyword evidence="1" id="KW-0862">Zinc</keyword>
<dbReference type="AlphaFoldDB" id="A0A316HQU1"/>
<accession>A0A316HQU1</accession>